<evidence type="ECO:0000313" key="3">
    <source>
        <dbReference type="Proteomes" id="UP000287527"/>
    </source>
</evidence>
<keyword evidence="1" id="KW-0472">Membrane</keyword>
<comment type="caution">
    <text evidence="2">The sequence shown here is derived from an EMBL/GenBank/DDBJ whole genome shotgun (WGS) entry which is preliminary data.</text>
</comment>
<dbReference type="InterPro" id="IPR051675">
    <property type="entry name" value="Endo/Exo/Phosphatase_dom_1"/>
</dbReference>
<evidence type="ECO:0000256" key="1">
    <source>
        <dbReference type="SAM" id="Phobius"/>
    </source>
</evidence>
<evidence type="ECO:0000313" key="2">
    <source>
        <dbReference type="EMBL" id="RWX03862.1"/>
    </source>
</evidence>
<dbReference type="OrthoDB" id="981124at2"/>
<gene>
    <name evidence="2" type="ORF">EPI11_02720</name>
</gene>
<dbReference type="Gene3D" id="1.10.150.280">
    <property type="entry name" value="AF1531-like domain"/>
    <property type="match status" value="1"/>
</dbReference>
<dbReference type="InterPro" id="IPR010994">
    <property type="entry name" value="RuvA_2-like"/>
</dbReference>
<keyword evidence="1" id="KW-1133">Transmembrane helix</keyword>
<feature type="transmembrane region" description="Helical" evidence="1">
    <location>
        <begin position="18"/>
        <end position="35"/>
    </location>
</feature>
<dbReference type="Proteomes" id="UP000287527">
    <property type="component" value="Unassembled WGS sequence"/>
</dbReference>
<dbReference type="Pfam" id="PF12836">
    <property type="entry name" value="HHH_3"/>
    <property type="match status" value="2"/>
</dbReference>
<keyword evidence="3" id="KW-1185">Reference proteome</keyword>
<reference evidence="2 3" key="1">
    <citation type="submission" date="2019-01" db="EMBL/GenBank/DDBJ databases">
        <title>Flavobacterium sp. nov.,isolated from freshwater.</title>
        <authorList>
            <person name="Zhang R."/>
            <person name="Du Z.-J."/>
        </authorList>
    </citation>
    <scope>NUCLEOTIDE SEQUENCE [LARGE SCALE GENOMIC DNA]</scope>
    <source>
        <strain evidence="2 3">1E403</strain>
    </source>
</reference>
<dbReference type="AlphaFoldDB" id="A0A444HFX8"/>
<sequence length="299" mass="34549">MKLFQFFFRFTSNQRKGIIALFILMIMFQVGYFILTSSDFTSKKEKSEEEKLWLAFQTEIDALKAKKNTSKDTIYPFNPNFISDYRGYMLGLSVQEIDRLHKFRKSGEYVNSVADFKKVTGVSDSLLLKLSPYFKFPDWIKDIKTSGSNVYLAGEKSNPYVKEERSIKVIDINDALEEDLIKVYGIGPYYAKAILRRRADLGAFVSMDQMDDFKEFSEEAKAGLKKSFKTESNPLVNKINVNTASLLQLSRFPYFSKEIARGILTQRSMNGRIKRIDELLEISSFPVDKVKIIALYLEF</sequence>
<dbReference type="PANTHER" id="PTHR21180">
    <property type="entry name" value="ENDONUCLEASE/EXONUCLEASE/PHOSPHATASE FAMILY DOMAIN-CONTAINING PROTEIN 1"/>
    <property type="match status" value="1"/>
</dbReference>
<dbReference type="PANTHER" id="PTHR21180:SF32">
    <property type="entry name" value="ENDONUCLEASE_EXONUCLEASE_PHOSPHATASE FAMILY DOMAIN-CONTAINING PROTEIN 1"/>
    <property type="match status" value="1"/>
</dbReference>
<accession>A0A444HFX8</accession>
<protein>
    <submittedName>
        <fullName evidence="2">Helix-hairpin-helix domain-containing protein</fullName>
    </submittedName>
</protein>
<dbReference type="EMBL" id="SBII01000001">
    <property type="protein sequence ID" value="RWX03862.1"/>
    <property type="molecule type" value="Genomic_DNA"/>
</dbReference>
<name>A0A444HFX8_9FLAO</name>
<keyword evidence="1" id="KW-0812">Transmembrane</keyword>
<proteinExistence type="predicted"/>
<dbReference type="SUPFAM" id="SSF47781">
    <property type="entry name" value="RuvA domain 2-like"/>
    <property type="match status" value="2"/>
</dbReference>
<organism evidence="2 3">
    <name type="scientific">Flavobacterium cerinum</name>
    <dbReference type="NCBI Taxonomy" id="2502784"/>
    <lineage>
        <taxon>Bacteria</taxon>
        <taxon>Pseudomonadati</taxon>
        <taxon>Bacteroidota</taxon>
        <taxon>Flavobacteriia</taxon>
        <taxon>Flavobacteriales</taxon>
        <taxon>Flavobacteriaceae</taxon>
        <taxon>Flavobacterium</taxon>
    </lineage>
</organism>
<dbReference type="RefSeq" id="WP_128388415.1">
    <property type="nucleotide sequence ID" value="NZ_SBII01000001.1"/>
</dbReference>